<evidence type="ECO:0000313" key="2">
    <source>
        <dbReference type="Proteomes" id="UP000295493"/>
    </source>
</evidence>
<reference evidence="1 2" key="1">
    <citation type="submission" date="2019-03" db="EMBL/GenBank/DDBJ databases">
        <title>Genomic Encyclopedia of Type Strains, Phase IV (KMG-IV): sequencing the most valuable type-strain genomes for metagenomic binning, comparative biology and taxonomic classification.</title>
        <authorList>
            <person name="Goeker M."/>
        </authorList>
    </citation>
    <scope>NUCLEOTIDE SEQUENCE [LARGE SCALE GENOMIC DNA]</scope>
    <source>
        <strain evidence="1 2">DSM 25059</strain>
    </source>
</reference>
<dbReference type="Proteomes" id="UP000295493">
    <property type="component" value="Unassembled WGS sequence"/>
</dbReference>
<evidence type="ECO:0000313" key="1">
    <source>
        <dbReference type="EMBL" id="TDN86564.1"/>
    </source>
</evidence>
<gene>
    <name evidence="1" type="ORF">EV664_101135</name>
</gene>
<dbReference type="RefSeq" id="WP_133493776.1">
    <property type="nucleotide sequence ID" value="NZ_BMLU01000001.1"/>
</dbReference>
<dbReference type="InterPro" id="IPR010848">
    <property type="entry name" value="DUF1465"/>
</dbReference>
<dbReference type="AlphaFoldDB" id="A0A4R6FZH2"/>
<comment type="caution">
    <text evidence="1">The sequence shown here is derived from an EMBL/GenBank/DDBJ whole genome shotgun (WGS) entry which is preliminary data.</text>
</comment>
<dbReference type="Pfam" id="PF07323">
    <property type="entry name" value="DUF1465"/>
    <property type="match status" value="1"/>
</dbReference>
<keyword evidence="2" id="KW-1185">Reference proteome</keyword>
<accession>A0A4R6FZH2</accession>
<protein>
    <submittedName>
        <fullName evidence="1">Regulator of CtrA degradation</fullName>
    </submittedName>
</protein>
<dbReference type="OrthoDB" id="9799531at2"/>
<dbReference type="InterPro" id="IPR038301">
    <property type="entry name" value="AraC-like_sf"/>
</dbReference>
<proteinExistence type="predicted"/>
<sequence length="157" mass="16957">MKEPAPTVRIDNHLINSLYTDAMLLADEARAYFDEIGRQDQRGLDPMARVSFSCESLKVTTRLMHIIAWLLARRAVLAGDLTEQDALAPSRRLGPGPVSDGEAVARMPDAAQALVQASIDLHRRVALQDAALATAPEAAPSNISPARAMLDRLSGAF</sequence>
<dbReference type="EMBL" id="SNWD01000001">
    <property type="protein sequence ID" value="TDN86564.1"/>
    <property type="molecule type" value="Genomic_DNA"/>
</dbReference>
<organism evidence="1 2">
    <name type="scientific">Stakelama pacifica</name>
    <dbReference type="NCBI Taxonomy" id="517720"/>
    <lineage>
        <taxon>Bacteria</taxon>
        <taxon>Pseudomonadati</taxon>
        <taxon>Pseudomonadota</taxon>
        <taxon>Alphaproteobacteria</taxon>
        <taxon>Sphingomonadales</taxon>
        <taxon>Sphingomonadaceae</taxon>
        <taxon>Stakelama</taxon>
    </lineage>
</organism>
<dbReference type="Gene3D" id="1.10.8.930">
    <property type="entry name" value="Protein of unknown function DUF1465"/>
    <property type="match status" value="1"/>
</dbReference>
<name>A0A4R6FZH2_9SPHN</name>